<gene>
    <name evidence="3" type="ORF">GCM10023176_31670</name>
</gene>
<evidence type="ECO:0008006" key="5">
    <source>
        <dbReference type="Google" id="ProtNLM"/>
    </source>
</evidence>
<dbReference type="EMBL" id="BAABGU010000016">
    <property type="protein sequence ID" value="GAA4571284.1"/>
    <property type="molecule type" value="Genomic_DNA"/>
</dbReference>
<feature type="compositionally biased region" description="Basic and acidic residues" evidence="1">
    <location>
        <begin position="162"/>
        <end position="171"/>
    </location>
</feature>
<feature type="compositionally biased region" description="Pro residues" evidence="1">
    <location>
        <begin position="150"/>
        <end position="161"/>
    </location>
</feature>
<evidence type="ECO:0000256" key="1">
    <source>
        <dbReference type="SAM" id="MobiDB-lite"/>
    </source>
</evidence>
<feature type="transmembrane region" description="Helical" evidence="2">
    <location>
        <begin position="267"/>
        <end position="292"/>
    </location>
</feature>
<reference evidence="4" key="1">
    <citation type="journal article" date="2019" name="Int. J. Syst. Evol. Microbiol.">
        <title>The Global Catalogue of Microorganisms (GCM) 10K type strain sequencing project: providing services to taxonomists for standard genome sequencing and annotation.</title>
        <authorList>
            <consortium name="The Broad Institute Genomics Platform"/>
            <consortium name="The Broad Institute Genome Sequencing Center for Infectious Disease"/>
            <person name="Wu L."/>
            <person name="Ma J."/>
        </authorList>
    </citation>
    <scope>NUCLEOTIDE SEQUENCE [LARGE SCALE GENOMIC DNA]</scope>
    <source>
        <strain evidence="4">JCM 3175</strain>
    </source>
</reference>
<evidence type="ECO:0000313" key="4">
    <source>
        <dbReference type="Proteomes" id="UP001500307"/>
    </source>
</evidence>
<feature type="transmembrane region" description="Helical" evidence="2">
    <location>
        <begin position="222"/>
        <end position="246"/>
    </location>
</feature>
<keyword evidence="2" id="KW-0812">Transmembrane</keyword>
<keyword evidence="2" id="KW-1133">Transmembrane helix</keyword>
<feature type="compositionally biased region" description="Pro residues" evidence="1">
    <location>
        <begin position="57"/>
        <end position="73"/>
    </location>
</feature>
<feature type="region of interest" description="Disordered" evidence="1">
    <location>
        <begin position="1"/>
        <end position="173"/>
    </location>
</feature>
<sequence length="295" mass="28488">MTEPAPPPRGDPTRSAAGPDPAGPTPGTRPASPWPMPGARPDEGPSAPPEVAGVGYAPPPATPPSAPPGPDPSGVPSAPGTAVRPPVSPHYAGHPEPTGLGAYPSAPAEPGGWATPGAYPGNAPAPGGGWATPGSAPVGGGWAPMSPAAGPRPGPVPPPPREPARPPKRVDPVPGTPFGVVHLDVPPVTSGLAVGSLVTGIAAILVSFLVLCFGIAGPDYGGAWAAGAFTVLGGLAGTAAIVGGLLARRQIRRPAPPPAVRFTGRGLAVAGLSCGAVGLLLSVLGLGVALLVQLT</sequence>
<proteinExistence type="predicted"/>
<feature type="compositionally biased region" description="Low complexity" evidence="1">
    <location>
        <begin position="115"/>
        <end position="125"/>
    </location>
</feature>
<feature type="compositionally biased region" description="Low complexity" evidence="1">
    <location>
        <begin position="15"/>
        <end position="31"/>
    </location>
</feature>
<evidence type="ECO:0000313" key="3">
    <source>
        <dbReference type="EMBL" id="GAA4571284.1"/>
    </source>
</evidence>
<evidence type="ECO:0000256" key="2">
    <source>
        <dbReference type="SAM" id="Phobius"/>
    </source>
</evidence>
<name>A0ABP8SNQ3_9ACTN</name>
<feature type="compositionally biased region" description="Gly residues" evidence="1">
    <location>
        <begin position="126"/>
        <end position="142"/>
    </location>
</feature>
<dbReference type="Proteomes" id="UP001500307">
    <property type="component" value="Unassembled WGS sequence"/>
</dbReference>
<comment type="caution">
    <text evidence="3">The sequence shown here is derived from an EMBL/GenBank/DDBJ whole genome shotgun (WGS) entry which is preliminary data.</text>
</comment>
<feature type="compositionally biased region" description="Pro residues" evidence="1">
    <location>
        <begin position="1"/>
        <end position="10"/>
    </location>
</feature>
<organism evidence="3 4">
    <name type="scientific">Micromonospora coerulea</name>
    <dbReference type="NCBI Taxonomy" id="47856"/>
    <lineage>
        <taxon>Bacteria</taxon>
        <taxon>Bacillati</taxon>
        <taxon>Actinomycetota</taxon>
        <taxon>Actinomycetes</taxon>
        <taxon>Micromonosporales</taxon>
        <taxon>Micromonosporaceae</taxon>
        <taxon>Micromonospora</taxon>
    </lineage>
</organism>
<keyword evidence="2" id="KW-0472">Membrane</keyword>
<accession>A0ABP8SNQ3</accession>
<feature type="transmembrane region" description="Helical" evidence="2">
    <location>
        <begin position="192"/>
        <end position="216"/>
    </location>
</feature>
<keyword evidence="4" id="KW-1185">Reference proteome</keyword>
<protein>
    <recommendedName>
        <fullName evidence="5">Phage holin family protein</fullName>
    </recommendedName>
</protein>